<dbReference type="InterPro" id="IPR001753">
    <property type="entry name" value="Enoyl-CoA_hydra/iso"/>
</dbReference>
<evidence type="ECO:0000313" key="2">
    <source>
        <dbReference type="EMBL" id="VAW63450.1"/>
    </source>
</evidence>
<accession>A0A3B0XFR6</accession>
<dbReference type="InterPro" id="IPR051683">
    <property type="entry name" value="Enoyl-CoA_Hydratase/Isomerase"/>
</dbReference>
<dbReference type="InterPro" id="IPR029045">
    <property type="entry name" value="ClpP/crotonase-like_dom_sf"/>
</dbReference>
<dbReference type="PANTHER" id="PTHR42964:SF1">
    <property type="entry name" value="POLYKETIDE BIOSYNTHESIS ENOYL-COA HYDRATASE PKSH-RELATED"/>
    <property type="match status" value="1"/>
</dbReference>
<dbReference type="Pfam" id="PF00378">
    <property type="entry name" value="ECH_1"/>
    <property type="match status" value="1"/>
</dbReference>
<dbReference type="CDD" id="cd06558">
    <property type="entry name" value="crotonase-like"/>
    <property type="match status" value="1"/>
</dbReference>
<gene>
    <name evidence="2" type="ORF">MNBD_GAMMA10-382</name>
</gene>
<name>A0A3B0XFR6_9ZZZZ</name>
<dbReference type="GO" id="GO:0008300">
    <property type="term" value="P:isoprenoid catabolic process"/>
    <property type="evidence" value="ECO:0007669"/>
    <property type="project" value="TreeGrafter"/>
</dbReference>
<comment type="similarity">
    <text evidence="1">Belongs to the enoyl-CoA hydratase/isomerase family.</text>
</comment>
<dbReference type="SUPFAM" id="SSF52096">
    <property type="entry name" value="ClpP/crotonase"/>
    <property type="match status" value="1"/>
</dbReference>
<dbReference type="GO" id="GO:0004490">
    <property type="term" value="F:methylglutaconyl-CoA hydratase activity"/>
    <property type="evidence" value="ECO:0007669"/>
    <property type="project" value="UniProtKB-EC"/>
</dbReference>
<dbReference type="AlphaFoldDB" id="A0A3B0XFR6"/>
<dbReference type="PANTHER" id="PTHR42964">
    <property type="entry name" value="ENOYL-COA HYDRATASE"/>
    <property type="match status" value="1"/>
</dbReference>
<protein>
    <submittedName>
        <fullName evidence="2">Methylglutaconyl-CoA hydratase</fullName>
        <ecNumber evidence="2">4.2.1.18</ecNumber>
    </submittedName>
</protein>
<dbReference type="EC" id="4.2.1.18" evidence="2"/>
<dbReference type="EMBL" id="UOFJ01000104">
    <property type="protein sequence ID" value="VAW63450.1"/>
    <property type="molecule type" value="Genomic_DNA"/>
</dbReference>
<proteinExistence type="inferred from homology"/>
<organism evidence="2">
    <name type="scientific">hydrothermal vent metagenome</name>
    <dbReference type="NCBI Taxonomy" id="652676"/>
    <lineage>
        <taxon>unclassified sequences</taxon>
        <taxon>metagenomes</taxon>
        <taxon>ecological metagenomes</taxon>
    </lineage>
</organism>
<reference evidence="2" key="1">
    <citation type="submission" date="2018-06" db="EMBL/GenBank/DDBJ databases">
        <authorList>
            <person name="Zhirakovskaya E."/>
        </authorList>
    </citation>
    <scope>NUCLEOTIDE SEQUENCE</scope>
</reference>
<dbReference type="Gene3D" id="3.90.226.10">
    <property type="entry name" value="2-enoyl-CoA Hydratase, Chain A, domain 1"/>
    <property type="match status" value="1"/>
</dbReference>
<keyword evidence="2" id="KW-0456">Lyase</keyword>
<evidence type="ECO:0000256" key="1">
    <source>
        <dbReference type="ARBA" id="ARBA00005254"/>
    </source>
</evidence>
<sequence length="257" mass="27837">MSHIICELKDKVYTVTLNRADFSNAFNSQMVEDLNGVLERIGEDKNARVLVLTGADKVFCAGADLKSMADSSNATAEDNYNDALCLAKLLDRLNRLPVTTIAKVNGPAMGGGVGLLCCCDIVIAAHTGTFSLSELRLGLLPATILPYVINAIGVRQARCLALSGKILDVELALQLGLVHVSVVDYKLNAEVEQNIENILCTAPQVSVKFKQLLQSQQCLTEQEIEQSARLLSDIRQLPEAQAGIDAFLKHTTPPWCD</sequence>